<dbReference type="AlphaFoldDB" id="A0A7R9E671"/>
<feature type="chain" id="PRO_5031319884" evidence="1">
    <location>
        <begin position="19"/>
        <end position="178"/>
    </location>
</feature>
<gene>
    <name evidence="2" type="ORF">TMSB3V08_LOCUS3853</name>
</gene>
<name>A0A7R9E671_9NEOP</name>
<dbReference type="EMBL" id="OB793329">
    <property type="protein sequence ID" value="CAD7426986.1"/>
    <property type="molecule type" value="Genomic_DNA"/>
</dbReference>
<feature type="signal peptide" evidence="1">
    <location>
        <begin position="1"/>
        <end position="18"/>
    </location>
</feature>
<protein>
    <submittedName>
        <fullName evidence="2">Uncharacterized protein</fullName>
    </submittedName>
</protein>
<keyword evidence="1" id="KW-0732">Signal</keyword>
<organism evidence="2">
    <name type="scientific">Timema monikensis</name>
    <dbReference type="NCBI Taxonomy" id="170555"/>
    <lineage>
        <taxon>Eukaryota</taxon>
        <taxon>Metazoa</taxon>
        <taxon>Ecdysozoa</taxon>
        <taxon>Arthropoda</taxon>
        <taxon>Hexapoda</taxon>
        <taxon>Insecta</taxon>
        <taxon>Pterygota</taxon>
        <taxon>Neoptera</taxon>
        <taxon>Polyneoptera</taxon>
        <taxon>Phasmatodea</taxon>
        <taxon>Timematodea</taxon>
        <taxon>Timematoidea</taxon>
        <taxon>Timematidae</taxon>
        <taxon>Timema</taxon>
    </lineage>
</organism>
<sequence>MWIVLRSASWAFCRRVGTSQLGLASSAMASLVLTDGSQLTSDSQHLECISIAVLAKSDFMLNIDRERLLYDKRYNSIGQLEHCWLSSSEHQRAAPFVSCFGRLFILAFVVSRLDLYVGLLQAYIRAGKGMNCLGPFYMVRLYAWEPGKSPSKCRHRQSPGSPCYEPLSLELAFAWTEL</sequence>
<evidence type="ECO:0000313" key="2">
    <source>
        <dbReference type="EMBL" id="CAD7426986.1"/>
    </source>
</evidence>
<accession>A0A7R9E671</accession>
<proteinExistence type="predicted"/>
<reference evidence="2" key="1">
    <citation type="submission" date="2020-11" db="EMBL/GenBank/DDBJ databases">
        <authorList>
            <person name="Tran Van P."/>
        </authorList>
    </citation>
    <scope>NUCLEOTIDE SEQUENCE</scope>
</reference>
<evidence type="ECO:0000256" key="1">
    <source>
        <dbReference type="SAM" id="SignalP"/>
    </source>
</evidence>